<evidence type="ECO:0000313" key="2">
    <source>
        <dbReference type="EMBL" id="GLB42106.1"/>
    </source>
</evidence>
<dbReference type="EMBL" id="BRPK01000011">
    <property type="protein sequence ID" value="GLB42106.1"/>
    <property type="molecule type" value="Genomic_DNA"/>
</dbReference>
<feature type="region of interest" description="Disordered" evidence="1">
    <location>
        <begin position="44"/>
        <end position="76"/>
    </location>
</feature>
<keyword evidence="3" id="KW-1185">Reference proteome</keyword>
<proteinExistence type="predicted"/>
<protein>
    <submittedName>
        <fullName evidence="2">Uncharacterized protein</fullName>
    </submittedName>
</protein>
<reference evidence="2" key="1">
    <citation type="submission" date="2022-07" db="EMBL/GenBank/DDBJ databases">
        <title>The genome of Lyophyllum shimeji provides insight into the initial evolution of ectomycorrhizal fungal genome.</title>
        <authorList>
            <person name="Kobayashi Y."/>
            <person name="Shibata T."/>
            <person name="Hirakawa H."/>
            <person name="Shigenobu S."/>
            <person name="Nishiyama T."/>
            <person name="Yamada A."/>
            <person name="Hasebe M."/>
            <person name="Kawaguchi M."/>
        </authorList>
    </citation>
    <scope>NUCLEOTIDE SEQUENCE</scope>
    <source>
        <strain evidence="2">AT787</strain>
    </source>
</reference>
<accession>A0A9P3PVR6</accession>
<organism evidence="2 3">
    <name type="scientific">Lyophyllum shimeji</name>
    <name type="common">Hon-shimeji</name>
    <name type="synonym">Tricholoma shimeji</name>
    <dbReference type="NCBI Taxonomy" id="47721"/>
    <lineage>
        <taxon>Eukaryota</taxon>
        <taxon>Fungi</taxon>
        <taxon>Dikarya</taxon>
        <taxon>Basidiomycota</taxon>
        <taxon>Agaricomycotina</taxon>
        <taxon>Agaricomycetes</taxon>
        <taxon>Agaricomycetidae</taxon>
        <taxon>Agaricales</taxon>
        <taxon>Tricholomatineae</taxon>
        <taxon>Lyophyllaceae</taxon>
        <taxon>Lyophyllum</taxon>
    </lineage>
</organism>
<name>A0A9P3PVR6_LYOSH</name>
<gene>
    <name evidence="2" type="ORF">LshimejAT787_1101210</name>
</gene>
<sequence>MTTARRAGAWLLKTAAIFSHASSLDQRRASRVMVRRLGPRTRRTFASVTRPEESDDAVQRRSDTREEGQQIVYVAG</sequence>
<dbReference type="Proteomes" id="UP001063166">
    <property type="component" value="Unassembled WGS sequence"/>
</dbReference>
<feature type="compositionally biased region" description="Basic and acidic residues" evidence="1">
    <location>
        <begin position="57"/>
        <end position="68"/>
    </location>
</feature>
<evidence type="ECO:0000256" key="1">
    <source>
        <dbReference type="SAM" id="MobiDB-lite"/>
    </source>
</evidence>
<evidence type="ECO:0000313" key="3">
    <source>
        <dbReference type="Proteomes" id="UP001063166"/>
    </source>
</evidence>
<dbReference type="AlphaFoldDB" id="A0A9P3PVR6"/>
<comment type="caution">
    <text evidence="2">The sequence shown here is derived from an EMBL/GenBank/DDBJ whole genome shotgun (WGS) entry which is preliminary data.</text>
</comment>